<dbReference type="EMBL" id="MU155157">
    <property type="protein sequence ID" value="KAF9483177.1"/>
    <property type="molecule type" value="Genomic_DNA"/>
</dbReference>
<reference evidence="2" key="1">
    <citation type="submission" date="2020-11" db="EMBL/GenBank/DDBJ databases">
        <authorList>
            <consortium name="DOE Joint Genome Institute"/>
            <person name="Ahrendt S."/>
            <person name="Riley R."/>
            <person name="Andreopoulos W."/>
            <person name="Labutti K."/>
            <person name="Pangilinan J."/>
            <person name="Ruiz-Duenas F.J."/>
            <person name="Barrasa J.M."/>
            <person name="Sanchez-Garcia M."/>
            <person name="Camarero S."/>
            <person name="Miyauchi S."/>
            <person name="Serrano A."/>
            <person name="Linde D."/>
            <person name="Babiker R."/>
            <person name="Drula E."/>
            <person name="Ayuso-Fernandez I."/>
            <person name="Pacheco R."/>
            <person name="Padilla G."/>
            <person name="Ferreira P."/>
            <person name="Barriuso J."/>
            <person name="Kellner H."/>
            <person name="Castanera R."/>
            <person name="Alfaro M."/>
            <person name="Ramirez L."/>
            <person name="Pisabarro A.G."/>
            <person name="Kuo A."/>
            <person name="Tritt A."/>
            <person name="Lipzen A."/>
            <person name="He G."/>
            <person name="Yan M."/>
            <person name="Ng V."/>
            <person name="Cullen D."/>
            <person name="Martin F."/>
            <person name="Rosso M.-N."/>
            <person name="Henrissat B."/>
            <person name="Hibbett D."/>
            <person name="Martinez A.T."/>
            <person name="Grigoriev I.V."/>
        </authorList>
    </citation>
    <scope>NUCLEOTIDE SEQUENCE</scope>
    <source>
        <strain evidence="2">CIRM-BRFM 674</strain>
    </source>
</reference>
<organism evidence="2 3">
    <name type="scientific">Pholiota conissans</name>
    <dbReference type="NCBI Taxonomy" id="109636"/>
    <lineage>
        <taxon>Eukaryota</taxon>
        <taxon>Fungi</taxon>
        <taxon>Dikarya</taxon>
        <taxon>Basidiomycota</taxon>
        <taxon>Agaricomycotina</taxon>
        <taxon>Agaricomycetes</taxon>
        <taxon>Agaricomycetidae</taxon>
        <taxon>Agaricales</taxon>
        <taxon>Agaricineae</taxon>
        <taxon>Strophariaceae</taxon>
        <taxon>Pholiota</taxon>
    </lineage>
</organism>
<accession>A0A9P5Z7S5</accession>
<evidence type="ECO:0000313" key="3">
    <source>
        <dbReference type="Proteomes" id="UP000807469"/>
    </source>
</evidence>
<evidence type="ECO:0000256" key="1">
    <source>
        <dbReference type="SAM" id="MobiDB-lite"/>
    </source>
</evidence>
<feature type="region of interest" description="Disordered" evidence="1">
    <location>
        <begin position="30"/>
        <end position="49"/>
    </location>
</feature>
<protein>
    <submittedName>
        <fullName evidence="2">Uncharacterized protein</fullName>
    </submittedName>
</protein>
<dbReference type="AlphaFoldDB" id="A0A9P5Z7S5"/>
<proteinExistence type="predicted"/>
<comment type="caution">
    <text evidence="2">The sequence shown here is derived from an EMBL/GenBank/DDBJ whole genome shotgun (WGS) entry which is preliminary data.</text>
</comment>
<keyword evidence="3" id="KW-1185">Reference proteome</keyword>
<dbReference type="Proteomes" id="UP000807469">
    <property type="component" value="Unassembled WGS sequence"/>
</dbReference>
<sequence length="164" mass="17890">MCAGRELCRAISGGVSARAKWIGDSGGISSFSRSREATGDAKATIPSQNSRQPDIIVERPPGGVHVPNDTHLGELPTQHNTWIERHDVLVNLSSELWAGLNHPPGPYPAMPQRSSQADLARQIMARYSSTRMSFSDPYSAPELLKKLGYRDGQREPNAHFVDSG</sequence>
<name>A0A9P5Z7S5_9AGAR</name>
<evidence type="ECO:0000313" key="2">
    <source>
        <dbReference type="EMBL" id="KAF9483177.1"/>
    </source>
</evidence>
<gene>
    <name evidence="2" type="ORF">BDN70DRAFT_874219</name>
</gene>